<gene>
    <name evidence="2" type="ORF">CGC43_06690</name>
</gene>
<dbReference type="Pfam" id="PF03009">
    <property type="entry name" value="GDPD"/>
    <property type="match status" value="1"/>
</dbReference>
<dbReference type="GO" id="GO:0008081">
    <property type="term" value="F:phosphoric diester hydrolase activity"/>
    <property type="evidence" value="ECO:0007669"/>
    <property type="project" value="InterPro"/>
</dbReference>
<protein>
    <recommendedName>
        <fullName evidence="1">GP-PDE domain-containing protein</fullName>
    </recommendedName>
</protein>
<dbReference type="PANTHER" id="PTHR46211:SF10">
    <property type="entry name" value="EXPORTED PROTEIN"/>
    <property type="match status" value="1"/>
</dbReference>
<name>A0A345JSJ0_9GAMM</name>
<sequence>MNKLITIIHLNKTIILFLLLVVASNCYSNQYPIIIPHHAGGGEYPENTLYAIKRDIDDGFSYINITLELSKDKIPILFYGFDLAKTTNGNGNPENFTVAELKKLDAGYNFKKLGLVGYPFRDKGITIPTFSEVLEIIPDNTILIVDIKTNKYKSLIDSLCKTLTAIQLKQIIFYSTNADIIKYLKEKIPNAKVFQNRDTTRLMLLNAYTHHKLQKNFLISRDIQWIAFENERNMQVCESFTLGKGCNNVSFKNLWNKKLLDDIKKINNNINAVMIAVNTPKEYIYAQDIGMFGVYTDHPRLLKSSTVTKT</sequence>
<accession>A0A345JSJ0</accession>
<dbReference type="EMBL" id="CP022375">
    <property type="protein sequence ID" value="AXH30286.1"/>
    <property type="molecule type" value="Genomic_DNA"/>
</dbReference>
<proteinExistence type="predicted"/>
<dbReference type="PANTHER" id="PTHR46211">
    <property type="entry name" value="GLYCEROPHOSPHORYL DIESTER PHOSPHODIESTERASE"/>
    <property type="match status" value="1"/>
</dbReference>
<feature type="domain" description="GP-PDE" evidence="1">
    <location>
        <begin position="32"/>
        <end position="306"/>
    </location>
</feature>
<dbReference type="GO" id="GO:0006629">
    <property type="term" value="P:lipid metabolic process"/>
    <property type="evidence" value="ECO:0007669"/>
    <property type="project" value="InterPro"/>
</dbReference>
<keyword evidence="3" id="KW-1185">Reference proteome</keyword>
<dbReference type="InterPro" id="IPR030395">
    <property type="entry name" value="GP_PDE_dom"/>
</dbReference>
<organism evidence="2 3">
    <name type="scientific">Francisella opportunistica</name>
    <dbReference type="NCBI Taxonomy" id="2016517"/>
    <lineage>
        <taxon>Bacteria</taxon>
        <taxon>Pseudomonadati</taxon>
        <taxon>Pseudomonadota</taxon>
        <taxon>Gammaproteobacteria</taxon>
        <taxon>Thiotrichales</taxon>
        <taxon>Francisellaceae</taxon>
        <taxon>Francisella</taxon>
    </lineage>
</organism>
<dbReference type="SUPFAM" id="SSF51695">
    <property type="entry name" value="PLC-like phosphodiesterases"/>
    <property type="match status" value="1"/>
</dbReference>
<dbReference type="PROSITE" id="PS51704">
    <property type="entry name" value="GP_PDE"/>
    <property type="match status" value="1"/>
</dbReference>
<reference evidence="2 3" key="1">
    <citation type="submission" date="2017-07" db="EMBL/GenBank/DDBJ databases">
        <title>Complete genome sequences and comparative analysis of the novel pathogen Francisella opportunistica.</title>
        <authorList>
            <person name="Dietrich E.A."/>
            <person name="Kingry L.C."/>
            <person name="Petersen J.M."/>
        </authorList>
    </citation>
    <scope>NUCLEOTIDE SEQUENCE [LARGE SCALE GENOMIC DNA]</scope>
    <source>
        <strain evidence="2 3">14-2155</strain>
    </source>
</reference>
<dbReference type="AlphaFoldDB" id="A0A345JSJ0"/>
<dbReference type="InterPro" id="IPR017946">
    <property type="entry name" value="PLC-like_Pdiesterase_TIM-brl"/>
</dbReference>
<dbReference type="KEGG" id="foo:CGC45_06685"/>
<dbReference type="OrthoDB" id="9795622at2"/>
<dbReference type="Proteomes" id="UP000253862">
    <property type="component" value="Chromosome"/>
</dbReference>
<evidence type="ECO:0000313" key="3">
    <source>
        <dbReference type="Proteomes" id="UP000253862"/>
    </source>
</evidence>
<evidence type="ECO:0000313" key="2">
    <source>
        <dbReference type="EMBL" id="AXH30286.1"/>
    </source>
</evidence>
<dbReference type="RefSeq" id="WP_071629551.1">
    <property type="nucleotide sequence ID" value="NZ_CP022375.1"/>
</dbReference>
<dbReference type="Gene3D" id="3.20.20.190">
    <property type="entry name" value="Phosphatidylinositol (PI) phosphodiesterase"/>
    <property type="match status" value="1"/>
</dbReference>
<evidence type="ECO:0000259" key="1">
    <source>
        <dbReference type="PROSITE" id="PS51704"/>
    </source>
</evidence>